<comment type="caution">
    <text evidence="11">The sequence shown here is derived from an EMBL/GenBank/DDBJ whole genome shotgun (WGS) entry which is preliminary data.</text>
</comment>
<dbReference type="EMBL" id="LUCM01009708">
    <property type="protein sequence ID" value="KAA0186505.1"/>
    <property type="molecule type" value="Genomic_DNA"/>
</dbReference>
<evidence type="ECO:0000256" key="6">
    <source>
        <dbReference type="ARBA" id="ARBA00023180"/>
    </source>
</evidence>
<protein>
    <submittedName>
        <fullName evidence="11">Receptor-type tyrosine-protein phosphatase N2</fullName>
    </submittedName>
</protein>
<evidence type="ECO:0000256" key="2">
    <source>
        <dbReference type="ARBA" id="ARBA00022692"/>
    </source>
</evidence>
<gene>
    <name evidence="11" type="ORF">FBUS_01358</name>
</gene>
<dbReference type="SMART" id="SM00194">
    <property type="entry name" value="PTPc"/>
    <property type="match status" value="1"/>
</dbReference>
<dbReference type="PROSITE" id="PS50055">
    <property type="entry name" value="TYR_PHOSPHATASE_PTP"/>
    <property type="match status" value="1"/>
</dbReference>
<keyword evidence="7" id="KW-0968">Cytoplasmic vesicle</keyword>
<dbReference type="Pfam" id="PF00102">
    <property type="entry name" value="Y_phosphatase"/>
    <property type="match status" value="1"/>
</dbReference>
<feature type="compositionally biased region" description="Polar residues" evidence="8">
    <location>
        <begin position="59"/>
        <end position="68"/>
    </location>
</feature>
<dbReference type="SMART" id="SM00404">
    <property type="entry name" value="PTPc_motif"/>
    <property type="match status" value="1"/>
</dbReference>
<keyword evidence="4" id="KW-1133">Transmembrane helix</keyword>
<evidence type="ECO:0000256" key="8">
    <source>
        <dbReference type="SAM" id="MobiDB-lite"/>
    </source>
</evidence>
<comment type="subcellular location">
    <subcellularLocation>
        <location evidence="1">Cytoplasmic vesicle membrane</location>
        <topology evidence="1">Single-pass type I membrane protein</topology>
    </subcellularLocation>
</comment>
<dbReference type="InterPro" id="IPR016130">
    <property type="entry name" value="Tyr_Pase_AS"/>
</dbReference>
<dbReference type="InterPro" id="IPR029021">
    <property type="entry name" value="Prot-tyrosine_phosphatase-like"/>
</dbReference>
<evidence type="ECO:0000256" key="5">
    <source>
        <dbReference type="ARBA" id="ARBA00023136"/>
    </source>
</evidence>
<accession>A0A8E0RQF7</accession>
<dbReference type="InterPro" id="IPR003595">
    <property type="entry name" value="Tyr_Pase_cat"/>
</dbReference>
<evidence type="ECO:0000313" key="12">
    <source>
        <dbReference type="Proteomes" id="UP000728185"/>
    </source>
</evidence>
<feature type="domain" description="Tyrosine specific protein phosphatases" evidence="10">
    <location>
        <begin position="315"/>
        <end position="387"/>
    </location>
</feature>
<dbReference type="PANTHER" id="PTHR46106">
    <property type="entry name" value="IA-2 PROTEIN TYROSINE PHOSPHATASE, ISOFORM C"/>
    <property type="match status" value="1"/>
</dbReference>
<keyword evidence="11" id="KW-0675">Receptor</keyword>
<evidence type="ECO:0000256" key="7">
    <source>
        <dbReference type="ARBA" id="ARBA00023329"/>
    </source>
</evidence>
<reference evidence="11" key="1">
    <citation type="submission" date="2019-05" db="EMBL/GenBank/DDBJ databases">
        <title>Annotation for the trematode Fasciolopsis buski.</title>
        <authorList>
            <person name="Choi Y.-J."/>
        </authorList>
    </citation>
    <scope>NUCLEOTIDE SEQUENCE</scope>
    <source>
        <strain evidence="11">HT</strain>
        <tissue evidence="11">Whole worm</tissue>
    </source>
</reference>
<evidence type="ECO:0000256" key="4">
    <source>
        <dbReference type="ARBA" id="ARBA00022989"/>
    </source>
</evidence>
<dbReference type="InterPro" id="IPR033522">
    <property type="entry name" value="IA-2/IA-2_beta"/>
</dbReference>
<dbReference type="GO" id="GO:0030659">
    <property type="term" value="C:cytoplasmic vesicle membrane"/>
    <property type="evidence" value="ECO:0007669"/>
    <property type="project" value="UniProtKB-SubCell"/>
</dbReference>
<dbReference type="OrthoDB" id="9880441at2759"/>
<dbReference type="GO" id="GO:0051046">
    <property type="term" value="P:regulation of secretion"/>
    <property type="evidence" value="ECO:0007669"/>
    <property type="project" value="TreeGrafter"/>
</dbReference>
<keyword evidence="2" id="KW-0812">Transmembrane</keyword>
<evidence type="ECO:0000259" key="10">
    <source>
        <dbReference type="PROSITE" id="PS50056"/>
    </source>
</evidence>
<dbReference type="InterPro" id="IPR000387">
    <property type="entry name" value="Tyr_Pase_dom"/>
</dbReference>
<dbReference type="Proteomes" id="UP000728185">
    <property type="component" value="Unassembled WGS sequence"/>
</dbReference>
<dbReference type="AlphaFoldDB" id="A0A8E0RQF7"/>
<dbReference type="Gene3D" id="3.90.190.10">
    <property type="entry name" value="Protein tyrosine phosphatase superfamily"/>
    <property type="match status" value="1"/>
</dbReference>
<dbReference type="PROSITE" id="PS50056">
    <property type="entry name" value="TYR_PHOSPHATASE_2"/>
    <property type="match status" value="1"/>
</dbReference>
<dbReference type="PANTHER" id="PTHR46106:SF4">
    <property type="entry name" value="IA-2 PROTEIN TYROSINE PHOSPHATASE, ISOFORM C"/>
    <property type="match status" value="1"/>
</dbReference>
<keyword evidence="3" id="KW-0732">Signal</keyword>
<dbReference type="InterPro" id="IPR000242">
    <property type="entry name" value="PTP_cat"/>
</dbReference>
<keyword evidence="5" id="KW-0472">Membrane</keyword>
<dbReference type="SUPFAM" id="SSF52799">
    <property type="entry name" value="(Phosphotyrosine protein) phosphatases II"/>
    <property type="match status" value="1"/>
</dbReference>
<dbReference type="GO" id="GO:0045202">
    <property type="term" value="C:synapse"/>
    <property type="evidence" value="ECO:0007669"/>
    <property type="project" value="TreeGrafter"/>
</dbReference>
<proteinExistence type="predicted"/>
<organism evidence="11 12">
    <name type="scientific">Fasciolopsis buskii</name>
    <dbReference type="NCBI Taxonomy" id="27845"/>
    <lineage>
        <taxon>Eukaryota</taxon>
        <taxon>Metazoa</taxon>
        <taxon>Spiralia</taxon>
        <taxon>Lophotrochozoa</taxon>
        <taxon>Platyhelminthes</taxon>
        <taxon>Trematoda</taxon>
        <taxon>Digenea</taxon>
        <taxon>Plagiorchiida</taxon>
        <taxon>Echinostomata</taxon>
        <taxon>Echinostomatoidea</taxon>
        <taxon>Fasciolidae</taxon>
        <taxon>Fasciolopsis</taxon>
    </lineage>
</organism>
<feature type="region of interest" description="Disordered" evidence="8">
    <location>
        <begin position="55"/>
        <end position="77"/>
    </location>
</feature>
<name>A0A8E0RQF7_9TREM</name>
<keyword evidence="6" id="KW-0325">Glycoprotein</keyword>
<evidence type="ECO:0000256" key="1">
    <source>
        <dbReference type="ARBA" id="ARBA00004358"/>
    </source>
</evidence>
<dbReference type="PRINTS" id="PR00700">
    <property type="entry name" value="PRTYPHPHTASE"/>
</dbReference>
<feature type="domain" description="Tyrosine-protein phosphatase" evidence="9">
    <location>
        <begin position="123"/>
        <end position="396"/>
    </location>
</feature>
<dbReference type="GO" id="GO:0030141">
    <property type="term" value="C:secretory granule"/>
    <property type="evidence" value="ECO:0007669"/>
    <property type="project" value="InterPro"/>
</dbReference>
<keyword evidence="12" id="KW-1185">Reference proteome</keyword>
<dbReference type="GO" id="GO:0004725">
    <property type="term" value="F:protein tyrosine phosphatase activity"/>
    <property type="evidence" value="ECO:0007669"/>
    <property type="project" value="InterPro"/>
</dbReference>
<dbReference type="PROSITE" id="PS00383">
    <property type="entry name" value="TYR_PHOSPHATASE_1"/>
    <property type="match status" value="1"/>
</dbReference>
<evidence type="ECO:0000256" key="3">
    <source>
        <dbReference type="ARBA" id="ARBA00022729"/>
    </source>
</evidence>
<evidence type="ECO:0000313" key="11">
    <source>
        <dbReference type="EMBL" id="KAA0186505.1"/>
    </source>
</evidence>
<evidence type="ECO:0000259" key="9">
    <source>
        <dbReference type="PROSITE" id="PS50055"/>
    </source>
</evidence>
<sequence>MDAASPTYPVAAVAPSSTAVSTVRNRRVPTAGPQLLESCGTMWVVRRTAQSELAHENQCDINPASSNPAGEKTPNKMSRSNFGFTDVFMLHGSSEPISTNIDVTTGHLILSYMEAYLREDSRMSADWEAVNAYEAEEATPCVDAQRPENLMKNRLIAPLPYEQSRVRLRFSKNDYINASLIYDHTPRNPMYIATPTPLLDTLADFWQMIWEQSSVVIVCLERPADLKPYTEQLLLDSNNTNNLADECIQYWPNEGTYAYGNFEVHLVSEHSSSDKFIVRSLYLKNLQTAETRTVTQFHYLTWNDEKLKSETKSLLEFRRKVNRSFRGMMSPIVVHCSDGSSRTGTYVLLDLVLNRIAKGVKEVNIAATLEHLRDQRQGMVRRKEQYEFVFTAVAHEVDMMLKMSSQNG</sequence>
<dbReference type="FunFam" id="3.90.190.10:FF:000017">
    <property type="entry name" value="receptor-type tyrosine-protein phosphatase-like N isoform X2"/>
    <property type="match status" value="1"/>
</dbReference>